<feature type="domain" description="Cadherin" evidence="17">
    <location>
        <begin position="512"/>
        <end position="602"/>
    </location>
</feature>
<dbReference type="Gene3D" id="2.60.40.60">
    <property type="entry name" value="Cadherins"/>
    <property type="match status" value="5"/>
</dbReference>
<dbReference type="FunFam" id="2.60.40.60:FF:000011">
    <property type="entry name" value="Cadherin 1"/>
    <property type="match status" value="1"/>
</dbReference>
<evidence type="ECO:0000256" key="5">
    <source>
        <dbReference type="ARBA" id="ARBA00022692"/>
    </source>
</evidence>
<dbReference type="Ensembl" id="ENSPMET00000029517.1">
    <property type="protein sequence ID" value="ENSPMEP00000019999.1"/>
    <property type="gene ID" value="ENSPMEG00000023043.1"/>
</dbReference>
<evidence type="ECO:0000256" key="14">
    <source>
        <dbReference type="PROSITE-ProRule" id="PRU00043"/>
    </source>
</evidence>
<dbReference type="GO" id="GO:0016342">
    <property type="term" value="C:catenin complex"/>
    <property type="evidence" value="ECO:0007669"/>
    <property type="project" value="TreeGrafter"/>
</dbReference>
<feature type="signal peptide" evidence="16">
    <location>
        <begin position="1"/>
        <end position="21"/>
    </location>
</feature>
<dbReference type="PROSITE" id="PS00232">
    <property type="entry name" value="CADHERIN_1"/>
    <property type="match status" value="2"/>
</dbReference>
<dbReference type="InterPro" id="IPR015919">
    <property type="entry name" value="Cadherin-like_sf"/>
</dbReference>
<evidence type="ECO:0000256" key="1">
    <source>
        <dbReference type="ARBA" id="ARBA00004251"/>
    </source>
</evidence>
<dbReference type="STRING" id="48701.ENSPMEP00000019999"/>
<dbReference type="GO" id="GO:0005737">
    <property type="term" value="C:cytoplasm"/>
    <property type="evidence" value="ECO:0007669"/>
    <property type="project" value="UniProtKB-SubCell"/>
</dbReference>
<dbReference type="InterPro" id="IPR020894">
    <property type="entry name" value="Cadherin_CS"/>
</dbReference>
<evidence type="ECO:0000313" key="18">
    <source>
        <dbReference type="Ensembl" id="ENSPMEP00000019999.1"/>
    </source>
</evidence>
<evidence type="ECO:0000256" key="7">
    <source>
        <dbReference type="ARBA" id="ARBA00022729"/>
    </source>
</evidence>
<dbReference type="GO" id="GO:0016477">
    <property type="term" value="P:cell migration"/>
    <property type="evidence" value="ECO:0007669"/>
    <property type="project" value="TreeGrafter"/>
</dbReference>
<dbReference type="PANTHER" id="PTHR24027">
    <property type="entry name" value="CADHERIN-23"/>
    <property type="match status" value="1"/>
</dbReference>
<evidence type="ECO:0000256" key="10">
    <source>
        <dbReference type="ARBA" id="ARBA00022889"/>
    </source>
</evidence>
<name>A0A3B3XY26_9TELE</name>
<keyword evidence="19" id="KW-1185">Reference proteome</keyword>
<organism evidence="18 19">
    <name type="scientific">Poecilia mexicana</name>
    <dbReference type="NCBI Taxonomy" id="48701"/>
    <lineage>
        <taxon>Eukaryota</taxon>
        <taxon>Metazoa</taxon>
        <taxon>Chordata</taxon>
        <taxon>Craniata</taxon>
        <taxon>Vertebrata</taxon>
        <taxon>Euteleostomi</taxon>
        <taxon>Actinopterygii</taxon>
        <taxon>Neopterygii</taxon>
        <taxon>Teleostei</taxon>
        <taxon>Neoteleostei</taxon>
        <taxon>Acanthomorphata</taxon>
        <taxon>Ovalentaria</taxon>
        <taxon>Atherinomorphae</taxon>
        <taxon>Cyprinodontiformes</taxon>
        <taxon>Poeciliidae</taxon>
        <taxon>Poeciliinae</taxon>
        <taxon>Poecilia</taxon>
    </lineage>
</organism>
<feature type="domain" description="Cadherin" evidence="17">
    <location>
        <begin position="392"/>
        <end position="499"/>
    </location>
</feature>
<dbReference type="GO" id="GO:0005912">
    <property type="term" value="C:adherens junction"/>
    <property type="evidence" value="ECO:0007669"/>
    <property type="project" value="TreeGrafter"/>
</dbReference>
<reference evidence="18" key="2">
    <citation type="submission" date="2025-09" db="UniProtKB">
        <authorList>
            <consortium name="Ensembl"/>
        </authorList>
    </citation>
    <scope>IDENTIFICATION</scope>
</reference>
<keyword evidence="12 15" id="KW-0472">Membrane</keyword>
<dbReference type="InterPro" id="IPR002126">
    <property type="entry name" value="Cadherin-like_dom"/>
</dbReference>
<dbReference type="CDD" id="cd11304">
    <property type="entry name" value="Cadherin_repeat"/>
    <property type="match status" value="3"/>
</dbReference>
<dbReference type="GO" id="GO:0045296">
    <property type="term" value="F:cadherin binding"/>
    <property type="evidence" value="ECO:0007669"/>
    <property type="project" value="TreeGrafter"/>
</dbReference>
<feature type="domain" description="Cadherin" evidence="17">
    <location>
        <begin position="70"/>
        <end position="134"/>
    </location>
</feature>
<evidence type="ECO:0000259" key="17">
    <source>
        <dbReference type="PROSITE" id="PS50268"/>
    </source>
</evidence>
<keyword evidence="11 15" id="KW-1133">Transmembrane helix</keyword>
<dbReference type="Proteomes" id="UP000261480">
    <property type="component" value="Unplaced"/>
</dbReference>
<dbReference type="GO" id="GO:0005509">
    <property type="term" value="F:calcium ion binding"/>
    <property type="evidence" value="ECO:0007669"/>
    <property type="project" value="UniProtKB-UniRule"/>
</dbReference>
<dbReference type="InterPro" id="IPR039808">
    <property type="entry name" value="Cadherin"/>
</dbReference>
<dbReference type="GO" id="GO:0000902">
    <property type="term" value="P:cell morphogenesis"/>
    <property type="evidence" value="ECO:0007669"/>
    <property type="project" value="TreeGrafter"/>
</dbReference>
<feature type="domain" description="Cadherin" evidence="17">
    <location>
        <begin position="135"/>
        <end position="248"/>
    </location>
</feature>
<dbReference type="GO" id="GO:0007043">
    <property type="term" value="P:cell-cell junction assembly"/>
    <property type="evidence" value="ECO:0007669"/>
    <property type="project" value="TreeGrafter"/>
</dbReference>
<dbReference type="Pfam" id="PF00028">
    <property type="entry name" value="Cadherin"/>
    <property type="match status" value="3"/>
</dbReference>
<dbReference type="GO" id="GO:0044331">
    <property type="term" value="P:cell-cell adhesion mediated by cadherin"/>
    <property type="evidence" value="ECO:0007669"/>
    <property type="project" value="TreeGrafter"/>
</dbReference>
<comment type="subcellular location">
    <subcellularLocation>
        <location evidence="1">Cell membrane</location>
        <topology evidence="1">Single-pass type I membrane protein</topology>
    </subcellularLocation>
    <subcellularLocation>
        <location evidence="2">Cytoplasm</location>
    </subcellularLocation>
</comment>
<feature type="transmembrane region" description="Helical" evidence="15">
    <location>
        <begin position="612"/>
        <end position="636"/>
    </location>
</feature>
<evidence type="ECO:0000256" key="4">
    <source>
        <dbReference type="ARBA" id="ARBA00022490"/>
    </source>
</evidence>
<evidence type="ECO:0000256" key="9">
    <source>
        <dbReference type="ARBA" id="ARBA00022837"/>
    </source>
</evidence>
<dbReference type="GO" id="GO:0007156">
    <property type="term" value="P:homophilic cell adhesion via plasma membrane adhesion molecules"/>
    <property type="evidence" value="ECO:0007669"/>
    <property type="project" value="InterPro"/>
</dbReference>
<dbReference type="SUPFAM" id="SSF49313">
    <property type="entry name" value="Cadherin-like"/>
    <property type="match status" value="5"/>
</dbReference>
<dbReference type="GO" id="GO:0034332">
    <property type="term" value="P:adherens junction organization"/>
    <property type="evidence" value="ECO:0007669"/>
    <property type="project" value="TreeGrafter"/>
</dbReference>
<keyword evidence="7 16" id="KW-0732">Signal</keyword>
<reference evidence="18" key="1">
    <citation type="submission" date="2025-08" db="UniProtKB">
        <authorList>
            <consortium name="Ensembl"/>
        </authorList>
    </citation>
    <scope>IDENTIFICATION</scope>
</reference>
<proteinExistence type="predicted"/>
<keyword evidence="8" id="KW-0677">Repeat</keyword>
<dbReference type="GO" id="GO:0060027">
    <property type="term" value="P:convergent extension involved in gastrulation"/>
    <property type="evidence" value="ECO:0007669"/>
    <property type="project" value="UniProtKB-ARBA"/>
</dbReference>
<dbReference type="PANTHER" id="PTHR24027:SF433">
    <property type="entry name" value="CADHERIN 27-RELATED"/>
    <property type="match status" value="1"/>
</dbReference>
<sequence length="857" mass="95320">MEMKTFCLFFILCLGIQLSASDILLRQKRNWVIETFTFDEGYSGPYPLYLGRINIATDIRLTEIHGPGVDEEPLNLFKIDNKTAEIWVMQPVDREIHDQFKLIFQAFKKEKGDINAKIGIDIDIIDTNDNEPKFNNHVYEVTIEEAPSQGTELVNVTATDRDSTEKNRKFSFSIESVSPTPQNFEFVINEEPDSGNGTISFKGCLNHEKAQKYTLIVKATDHGQPKSLSSSTTVIINIEDGNKHLPVFTKQKGEASVKEGLRGVLISRLQVTDEDTRGTKAWKAKYKIQGDTNGNFRIDTDPETNEGLVYVQKILDYEEDPLKNIIISAENEIPYFTCKVINRNTAGLWEIKTVNGSTFSEAQGVTGTKEMRLSTYHLTVNIEDVNEPPLFDPSNKTITAYEDVALGYYLETLIAKDPDVNGANQIRYTIGEDPAGFVTVDSNSGKITTSKSLDRESQLVKDGLYVIKIYATDNGEPSQTGTATLSIKIVDVNDNAPSLDKSIIDMCQTDKISSVSVTALDPDAEPYSGPFSFKLLGDVKDKWRIDPENGHSFKLVNEHKATIMIFGQHELQVEVSDRQGKTTVHSLSVSVCKCSKTPKPDCRLKKHTGSRLGPGALGILFLSILLFIGFLLLTFLMSCKPERIPFPNDSAGQYLMISNSEGPGSDCKLPLGKLGHIGHGQQMQISQGKPLIVTPVLVDDNSQMSQNTISCQQETILEINSALPTIDGQWMIPHGSSTSGMKKRHQQQEIKKANQTVGILQSQHVLEDLQYNLIKTKVLTLEESGKELGDYEPVIYADEGDFEHNFELDALSDPGVSFDQDMELDYTFLPLASICSPDIAAYFGKEQSLIQQDIFIS</sequence>
<dbReference type="FunFam" id="2.60.40.60:FF:000158">
    <property type="entry name" value="Dachsous cadherin-related 1"/>
    <property type="match status" value="1"/>
</dbReference>
<feature type="chain" id="PRO_5017210985" description="Cadherin domain-containing protein" evidence="16">
    <location>
        <begin position="22"/>
        <end position="857"/>
    </location>
</feature>
<accession>A0A3B3XY26</accession>
<dbReference type="PRINTS" id="PR01820">
    <property type="entry name" value="DESMOCOLLIN"/>
</dbReference>
<keyword evidence="5 15" id="KW-0812">Transmembrane</keyword>
<feature type="domain" description="Cadherin" evidence="17">
    <location>
        <begin position="263"/>
        <end position="391"/>
    </location>
</feature>
<evidence type="ECO:0000256" key="8">
    <source>
        <dbReference type="ARBA" id="ARBA00022737"/>
    </source>
</evidence>
<evidence type="ECO:0000256" key="12">
    <source>
        <dbReference type="ARBA" id="ARBA00023136"/>
    </source>
</evidence>
<dbReference type="PRINTS" id="PR00205">
    <property type="entry name" value="CADHERIN"/>
</dbReference>
<evidence type="ECO:0000256" key="13">
    <source>
        <dbReference type="ARBA" id="ARBA00023180"/>
    </source>
</evidence>
<evidence type="ECO:0000313" key="19">
    <source>
        <dbReference type="Proteomes" id="UP000261480"/>
    </source>
</evidence>
<keyword evidence="6" id="KW-0479">Metal-binding</keyword>
<dbReference type="SMART" id="SM00112">
    <property type="entry name" value="CA"/>
    <property type="match status" value="5"/>
</dbReference>
<evidence type="ECO:0000256" key="2">
    <source>
        <dbReference type="ARBA" id="ARBA00004496"/>
    </source>
</evidence>
<dbReference type="FunFam" id="2.60.40.60:FF:000095">
    <property type="entry name" value="Cadherin 13"/>
    <property type="match status" value="1"/>
</dbReference>
<keyword evidence="4" id="KW-0963">Cytoplasm</keyword>
<keyword evidence="13" id="KW-0325">Glycoprotein</keyword>
<evidence type="ECO:0000256" key="16">
    <source>
        <dbReference type="SAM" id="SignalP"/>
    </source>
</evidence>
<keyword evidence="10" id="KW-0130">Cell adhesion</keyword>
<evidence type="ECO:0000256" key="3">
    <source>
        <dbReference type="ARBA" id="ARBA00022475"/>
    </source>
</evidence>
<keyword evidence="9 14" id="KW-0106">Calcium</keyword>
<dbReference type="AlphaFoldDB" id="A0A3B3XY26"/>
<evidence type="ECO:0000256" key="11">
    <source>
        <dbReference type="ARBA" id="ARBA00022989"/>
    </source>
</evidence>
<dbReference type="FunFam" id="2.60.40.60:FF:000019">
    <property type="entry name" value="Cadherin 2"/>
    <property type="match status" value="1"/>
</dbReference>
<evidence type="ECO:0000256" key="6">
    <source>
        <dbReference type="ARBA" id="ARBA00022723"/>
    </source>
</evidence>
<evidence type="ECO:0000256" key="15">
    <source>
        <dbReference type="SAM" id="Phobius"/>
    </source>
</evidence>
<dbReference type="PROSITE" id="PS50268">
    <property type="entry name" value="CADHERIN_2"/>
    <property type="match status" value="5"/>
</dbReference>
<dbReference type="GO" id="GO:0016339">
    <property type="term" value="P:calcium-dependent cell-cell adhesion via plasma membrane cell adhesion molecules"/>
    <property type="evidence" value="ECO:0007669"/>
    <property type="project" value="TreeGrafter"/>
</dbReference>
<keyword evidence="3" id="KW-1003">Cell membrane</keyword>
<dbReference type="GO" id="GO:0008013">
    <property type="term" value="F:beta-catenin binding"/>
    <property type="evidence" value="ECO:0007669"/>
    <property type="project" value="TreeGrafter"/>
</dbReference>
<protein>
    <recommendedName>
        <fullName evidence="17">Cadherin domain-containing protein</fullName>
    </recommendedName>
</protein>